<sequence>MRIRWRSRKSYLLLLRNCLLRGPTNIILCVRFCLHHAYVGLLMVLGLLIWWNIAEMNDCGAQRVIDSVCEEYFSKDVSGSLCKVLCETREIQPGVCDKLENGLKSFRHKNLLSKVSSDYELIWPRGNLEEGVSTRKFVAEIDRLIKMELGIANSDSLLNRLLKDADVNSDDKLNLGEAQNLWRLIHQPFFLIFSLFQDLSVFPSINGTCGGLSVWNYGWEFEVNYLFDRHGFGWTFGFISNNSYRWTLPAWNKRAKVMMGLLELTTEFYDRSEGRFHLCNMNGLTLFHSKKYELFLTESSLPLSGPQISDALRNVSCRTWRDCTLTPQCQTQCDYRSRKCTSMLVKPTLSHVCDIMADYLLFDAPSFIKVSLGRLLRRCQRLTWSVPDLDLQHSLIIVDLKDVIWGHIQHQTR</sequence>
<gene>
    <name evidence="3" type="ORF">RRG08_055052</name>
</gene>
<reference evidence="3" key="1">
    <citation type="journal article" date="2023" name="G3 (Bethesda)">
        <title>A reference genome for the long-term kleptoplast-retaining sea slug Elysia crispata morphotype clarki.</title>
        <authorList>
            <person name="Eastman K.E."/>
            <person name="Pendleton A.L."/>
            <person name="Shaikh M.A."/>
            <person name="Suttiyut T."/>
            <person name="Ogas R."/>
            <person name="Tomko P."/>
            <person name="Gavelis G."/>
            <person name="Widhalm J.R."/>
            <person name="Wisecaver J.H."/>
        </authorList>
    </citation>
    <scope>NUCLEOTIDE SEQUENCE</scope>
    <source>
        <strain evidence="3">ECLA1</strain>
    </source>
</reference>
<evidence type="ECO:0000313" key="3">
    <source>
        <dbReference type="EMBL" id="KAK3796996.1"/>
    </source>
</evidence>
<feature type="transmembrane region" description="Helical" evidence="1">
    <location>
        <begin position="26"/>
        <end position="51"/>
    </location>
</feature>
<evidence type="ECO:0000256" key="1">
    <source>
        <dbReference type="SAM" id="Phobius"/>
    </source>
</evidence>
<dbReference type="Proteomes" id="UP001283361">
    <property type="component" value="Unassembled WGS sequence"/>
</dbReference>
<dbReference type="AlphaFoldDB" id="A0AAE1E7F0"/>
<keyword evidence="4" id="KW-1185">Reference proteome</keyword>
<protein>
    <recommendedName>
        <fullName evidence="2">FAM69 protein-kinase domain-containing protein</fullName>
    </recommendedName>
</protein>
<evidence type="ECO:0000313" key="4">
    <source>
        <dbReference type="Proteomes" id="UP001283361"/>
    </source>
</evidence>
<proteinExistence type="predicted"/>
<dbReference type="PANTHER" id="PTHR21093:SF6">
    <property type="entry name" value="EF-HAND DOMAIN-CONTAINING PROTEIN"/>
    <property type="match status" value="1"/>
</dbReference>
<evidence type="ECO:0000259" key="2">
    <source>
        <dbReference type="Pfam" id="PF12260"/>
    </source>
</evidence>
<dbReference type="EMBL" id="JAWDGP010000819">
    <property type="protein sequence ID" value="KAK3796996.1"/>
    <property type="molecule type" value="Genomic_DNA"/>
</dbReference>
<dbReference type="InterPro" id="IPR022049">
    <property type="entry name" value="FAM69_kinase_dom"/>
</dbReference>
<feature type="domain" description="FAM69 protein-kinase" evidence="2">
    <location>
        <begin position="181"/>
        <end position="381"/>
    </location>
</feature>
<keyword evidence="1" id="KW-0812">Transmembrane</keyword>
<keyword evidence="1" id="KW-0472">Membrane</keyword>
<dbReference type="PANTHER" id="PTHR21093">
    <property type="entry name" value="DIVERGENT PROTEIN KINASE DOMAIN 1C-RELATED"/>
    <property type="match status" value="1"/>
</dbReference>
<dbReference type="Pfam" id="PF12260">
    <property type="entry name" value="PIP49_C"/>
    <property type="match status" value="1"/>
</dbReference>
<accession>A0AAE1E7F0</accession>
<comment type="caution">
    <text evidence="3">The sequence shown here is derived from an EMBL/GenBank/DDBJ whole genome shotgun (WGS) entry which is preliminary data.</text>
</comment>
<organism evidence="3 4">
    <name type="scientific">Elysia crispata</name>
    <name type="common">lettuce slug</name>
    <dbReference type="NCBI Taxonomy" id="231223"/>
    <lineage>
        <taxon>Eukaryota</taxon>
        <taxon>Metazoa</taxon>
        <taxon>Spiralia</taxon>
        <taxon>Lophotrochozoa</taxon>
        <taxon>Mollusca</taxon>
        <taxon>Gastropoda</taxon>
        <taxon>Heterobranchia</taxon>
        <taxon>Euthyneura</taxon>
        <taxon>Panpulmonata</taxon>
        <taxon>Sacoglossa</taxon>
        <taxon>Placobranchoidea</taxon>
        <taxon>Plakobranchidae</taxon>
        <taxon>Elysia</taxon>
    </lineage>
</organism>
<name>A0AAE1E7F0_9GAST</name>
<keyword evidence="1" id="KW-1133">Transmembrane helix</keyword>